<dbReference type="AlphaFoldDB" id="A0A9X0G2H4"/>
<comment type="caution">
    <text evidence="1">The sequence shown here is derived from an EMBL/GenBank/DDBJ whole genome shotgun (WGS) entry which is preliminary data.</text>
</comment>
<name>A0A9X0G2H4_BACCE</name>
<dbReference type="EMBL" id="JYFW01000044">
    <property type="protein sequence ID" value="KMP12910.1"/>
    <property type="molecule type" value="Genomic_DNA"/>
</dbReference>
<gene>
    <name evidence="1" type="ORF">TQ94_29040</name>
</gene>
<evidence type="ECO:0000313" key="2">
    <source>
        <dbReference type="Proteomes" id="UP000036243"/>
    </source>
</evidence>
<evidence type="ECO:0000313" key="1">
    <source>
        <dbReference type="EMBL" id="KMP12910.1"/>
    </source>
</evidence>
<proteinExistence type="predicted"/>
<sequence>MVTSLTYPTAGDANINFLPIIIQLIYIKSGCKKTLAHWSNKAMQNFLSWISRNIPRTDGAINCPKE</sequence>
<reference evidence="1 2" key="1">
    <citation type="submission" date="2015-02" db="EMBL/GenBank/DDBJ databases">
        <title>Evolution of B. cereus sensu lato: Distribution, horizontal transfer and duplication of chromosomal virulence genes.</title>
        <authorList>
            <person name="Boehm M.-E."/>
            <person name="Huptas C."/>
            <person name="Krey V.M."/>
            <person name="Scherer S."/>
        </authorList>
    </citation>
    <scope>NUCLEOTIDE SEQUENCE [LARGE SCALE GENOMIC DNA]</scope>
    <source>
        <strain evidence="1 2">#17</strain>
    </source>
</reference>
<dbReference type="Proteomes" id="UP000036243">
    <property type="component" value="Unassembled WGS sequence"/>
</dbReference>
<organism evidence="1 2">
    <name type="scientific">Bacillus cereus</name>
    <dbReference type="NCBI Taxonomy" id="1396"/>
    <lineage>
        <taxon>Bacteria</taxon>
        <taxon>Bacillati</taxon>
        <taxon>Bacillota</taxon>
        <taxon>Bacilli</taxon>
        <taxon>Bacillales</taxon>
        <taxon>Bacillaceae</taxon>
        <taxon>Bacillus</taxon>
        <taxon>Bacillus cereus group</taxon>
    </lineage>
</organism>
<accession>A0A9X0G2H4</accession>
<protein>
    <submittedName>
        <fullName evidence="1">Uncharacterized protein</fullName>
    </submittedName>
</protein>